<dbReference type="GO" id="GO:1902369">
    <property type="term" value="P:negative regulation of RNA catabolic process"/>
    <property type="evidence" value="ECO:0007669"/>
    <property type="project" value="TreeGrafter"/>
</dbReference>
<sequence length="650" mass="74149">MSAPSFSSFPPIFESFPEDGKEVSSNLHKNDAKRRSESDDLVFEKKRRKKEHKAEEKKKHENPSHKAGIPGLYILDTFGDSKNEVYGRLHAGDIPRYRRANYGRVLGLPSHLKIIPQNTGGGLIQIVSRKMAQKTRLLLPSSTPDEVDHSSDFIPLSSARASSMDPMPSHRAIEESKSDSEDEVQRSEAGSTDTDDDDVPFRNAHQQLLISLETALREDPSSTPSWLALIEHSLHDMPLSSKASLNLARTEIKLTIIERAFRAHPKNRESIELRIIWLDAGSEIWDIQKLETEWETTVRELGGRGTSAPLRNAIWNEWLRWRISSAGRRSNGQTNVDEILNDARLVLNNIEGELTRVKTFWRIAVILKEAVFNCPRTLILQTFSDRLENLEKFWDSELPRIGEPDAKGWNSWDGKSTAQTVDQSQVQSQTLIVGPSPGSPSDAYSSWASDELRLDANSVMPKRTMDEDDDNPYSTVLFSDVQPLLVNISDVEGKHLLRLAWLVFIGLHIPGLTMLFDSRAQSHDDVWAYSNLCQKSYLDLLFPSVKGEERQWDAIAGAIVAREKKYSSVFSCVKEWMWGVFDPLEILNGRLVLWDKWDMDISNSDLAYRIFDHLRRRLGDPIYDEEWETLHLSFEAVNNSIKRLIVFYQR</sequence>
<keyword evidence="3" id="KW-0539">Nucleus</keyword>
<dbReference type="InterPro" id="IPR013633">
    <property type="entry name" value="NRDE-2"/>
</dbReference>
<feature type="region of interest" description="Disordered" evidence="4">
    <location>
        <begin position="1"/>
        <end position="68"/>
    </location>
</feature>
<comment type="subcellular location">
    <subcellularLocation>
        <location evidence="1">Nucleus</location>
    </subcellularLocation>
</comment>
<organism evidence="5 6">
    <name type="scientific">Clathrus columnatus</name>
    <dbReference type="NCBI Taxonomy" id="1419009"/>
    <lineage>
        <taxon>Eukaryota</taxon>
        <taxon>Fungi</taxon>
        <taxon>Dikarya</taxon>
        <taxon>Basidiomycota</taxon>
        <taxon>Agaricomycotina</taxon>
        <taxon>Agaricomycetes</taxon>
        <taxon>Phallomycetidae</taxon>
        <taxon>Phallales</taxon>
        <taxon>Clathraceae</taxon>
        <taxon>Clathrus</taxon>
    </lineage>
</organism>
<feature type="region of interest" description="Disordered" evidence="4">
    <location>
        <begin position="158"/>
        <end position="200"/>
    </location>
</feature>
<dbReference type="GO" id="GO:0031048">
    <property type="term" value="P:regulatory ncRNA-mediated heterochromatin formation"/>
    <property type="evidence" value="ECO:0007669"/>
    <property type="project" value="TreeGrafter"/>
</dbReference>
<evidence type="ECO:0000256" key="1">
    <source>
        <dbReference type="ARBA" id="ARBA00004123"/>
    </source>
</evidence>
<dbReference type="Proteomes" id="UP001050691">
    <property type="component" value="Unassembled WGS sequence"/>
</dbReference>
<feature type="compositionally biased region" description="Basic and acidic residues" evidence="4">
    <location>
        <begin position="52"/>
        <end position="64"/>
    </location>
</feature>
<feature type="compositionally biased region" description="Low complexity" evidence="4">
    <location>
        <begin position="1"/>
        <end position="15"/>
    </location>
</feature>
<feature type="compositionally biased region" description="Basic and acidic residues" evidence="4">
    <location>
        <begin position="171"/>
        <end position="186"/>
    </location>
</feature>
<dbReference type="EMBL" id="BPWL01000009">
    <property type="protein sequence ID" value="GJJ13904.1"/>
    <property type="molecule type" value="Genomic_DNA"/>
</dbReference>
<dbReference type="PANTHER" id="PTHR13471">
    <property type="entry name" value="TETRATRICOPEPTIDE-LIKE HELICAL"/>
    <property type="match status" value="1"/>
</dbReference>
<comment type="similarity">
    <text evidence="2">Belongs to the NRDE2 family.</text>
</comment>
<evidence type="ECO:0000256" key="3">
    <source>
        <dbReference type="ARBA" id="ARBA00023242"/>
    </source>
</evidence>
<dbReference type="Pfam" id="PF08424">
    <property type="entry name" value="NRDE-2"/>
    <property type="match status" value="1"/>
</dbReference>
<evidence type="ECO:0000256" key="4">
    <source>
        <dbReference type="SAM" id="MobiDB-lite"/>
    </source>
</evidence>
<accession>A0AAV5AGY7</accession>
<comment type="caution">
    <text evidence="5">The sequence shown here is derived from an EMBL/GenBank/DDBJ whole genome shotgun (WGS) entry which is preliminary data.</text>
</comment>
<keyword evidence="6" id="KW-1185">Reference proteome</keyword>
<evidence type="ECO:0000313" key="6">
    <source>
        <dbReference type="Proteomes" id="UP001050691"/>
    </source>
</evidence>
<dbReference type="PANTHER" id="PTHR13471:SF0">
    <property type="entry name" value="NUCLEAR EXOSOME REGULATOR NRDE2"/>
    <property type="match status" value="1"/>
</dbReference>
<dbReference type="AlphaFoldDB" id="A0AAV5AGY7"/>
<reference evidence="5" key="1">
    <citation type="submission" date="2021-10" db="EMBL/GenBank/DDBJ databases">
        <title>De novo Genome Assembly of Clathrus columnatus (Basidiomycota, Fungi) Using Illumina and Nanopore Sequence Data.</title>
        <authorList>
            <person name="Ogiso-Tanaka E."/>
            <person name="Itagaki H."/>
            <person name="Hosoya T."/>
            <person name="Hosaka K."/>
        </authorList>
    </citation>
    <scope>NUCLEOTIDE SEQUENCE</scope>
    <source>
        <strain evidence="5">MO-923</strain>
    </source>
</reference>
<dbReference type="GO" id="GO:0071013">
    <property type="term" value="C:catalytic step 2 spliceosome"/>
    <property type="evidence" value="ECO:0007669"/>
    <property type="project" value="TreeGrafter"/>
</dbReference>
<gene>
    <name evidence="5" type="ORF">Clacol_008161</name>
</gene>
<protein>
    <submittedName>
        <fullName evidence="5">Uncharacterized protein</fullName>
    </submittedName>
</protein>
<proteinExistence type="inferred from homology"/>
<evidence type="ECO:0000313" key="5">
    <source>
        <dbReference type="EMBL" id="GJJ13904.1"/>
    </source>
</evidence>
<evidence type="ECO:0000256" key="2">
    <source>
        <dbReference type="ARBA" id="ARBA00009265"/>
    </source>
</evidence>
<feature type="compositionally biased region" description="Basic and acidic residues" evidence="4">
    <location>
        <begin position="18"/>
        <end position="44"/>
    </location>
</feature>
<name>A0AAV5AGY7_9AGAM</name>